<evidence type="ECO:0000256" key="16">
    <source>
        <dbReference type="PROSITE-ProRule" id="PRU00191"/>
    </source>
</evidence>
<dbReference type="Pfam" id="PF22669">
    <property type="entry name" value="Exo_endo_phos2"/>
    <property type="match status" value="1"/>
</dbReference>
<dbReference type="FunFam" id="3.60.10.10:FF:000005">
    <property type="entry name" value="phosphatidylinositol 3,4,5-trisphosphate 5-phosphatase 1"/>
    <property type="match status" value="1"/>
</dbReference>
<dbReference type="SMART" id="SM00128">
    <property type="entry name" value="IPPc"/>
    <property type="match status" value="1"/>
</dbReference>
<dbReference type="GO" id="GO:0005829">
    <property type="term" value="C:cytosol"/>
    <property type="evidence" value="ECO:0007669"/>
    <property type="project" value="UniProtKB-SubCell"/>
</dbReference>
<dbReference type="InterPro" id="IPR057510">
    <property type="entry name" value="C2_SHIP1-2_first"/>
</dbReference>
<dbReference type="Pfam" id="PF24147">
    <property type="entry name" value="C2_SHIP1-2_2nd"/>
    <property type="match status" value="1"/>
</dbReference>
<organism evidence="19 20">
    <name type="scientific">Chelonia mydas</name>
    <name type="common">Green sea-turtle</name>
    <name type="synonym">Chelonia agassizi</name>
    <dbReference type="NCBI Taxonomy" id="8469"/>
    <lineage>
        <taxon>Eukaryota</taxon>
        <taxon>Metazoa</taxon>
        <taxon>Chordata</taxon>
        <taxon>Craniata</taxon>
        <taxon>Vertebrata</taxon>
        <taxon>Euteleostomi</taxon>
        <taxon>Archelosauria</taxon>
        <taxon>Testudinata</taxon>
        <taxon>Testudines</taxon>
        <taxon>Cryptodira</taxon>
        <taxon>Durocryptodira</taxon>
        <taxon>Americhelydia</taxon>
        <taxon>Chelonioidea</taxon>
        <taxon>Cheloniidae</taxon>
        <taxon>Chelonia</taxon>
    </lineage>
</organism>
<dbReference type="GO" id="GO:0002376">
    <property type="term" value="P:immune system process"/>
    <property type="evidence" value="ECO:0007669"/>
    <property type="project" value="UniProtKB-KW"/>
</dbReference>
<dbReference type="GO" id="GO:0034485">
    <property type="term" value="F:phosphatidylinositol-3,4,5-trisphosphate 5-phosphatase activity"/>
    <property type="evidence" value="ECO:0007669"/>
    <property type="project" value="UniProtKB-EC"/>
</dbReference>
<dbReference type="Proteomes" id="UP000031443">
    <property type="component" value="Unassembled WGS sequence"/>
</dbReference>
<proteinExistence type="inferred from homology"/>
<evidence type="ECO:0000256" key="7">
    <source>
        <dbReference type="ARBA" id="ARBA00022490"/>
    </source>
</evidence>
<evidence type="ECO:0000256" key="10">
    <source>
        <dbReference type="ARBA" id="ARBA00022859"/>
    </source>
</evidence>
<dbReference type="GO" id="GO:0005634">
    <property type="term" value="C:nucleus"/>
    <property type="evidence" value="ECO:0007669"/>
    <property type="project" value="UniProtKB-SubCell"/>
</dbReference>
<dbReference type="EC" id="3.1.3.86" evidence="6"/>
<dbReference type="Gene3D" id="3.60.10.10">
    <property type="entry name" value="Endonuclease/exonuclease/phosphatase"/>
    <property type="match status" value="1"/>
</dbReference>
<accession>M7BS68</accession>
<evidence type="ECO:0000256" key="12">
    <source>
        <dbReference type="ARBA" id="ARBA00023136"/>
    </source>
</evidence>
<feature type="compositionally biased region" description="Polar residues" evidence="17">
    <location>
        <begin position="1128"/>
        <end position="1142"/>
    </location>
</feature>
<feature type="region of interest" description="Disordered" evidence="17">
    <location>
        <begin position="107"/>
        <end position="128"/>
    </location>
</feature>
<keyword evidence="11 16" id="KW-0727">SH2 domain</keyword>
<keyword evidence="9" id="KW-0378">Hydrolase</keyword>
<feature type="domain" description="SH2" evidence="18">
    <location>
        <begin position="6"/>
        <end position="102"/>
    </location>
</feature>
<evidence type="ECO:0000256" key="1">
    <source>
        <dbReference type="ARBA" id="ARBA00004123"/>
    </source>
</evidence>
<keyword evidence="12" id="KW-0472">Membrane</keyword>
<gene>
    <name evidence="19" type="ORF">UY3_02733</name>
</gene>
<keyword evidence="8" id="KW-0597">Phosphoprotein</keyword>
<dbReference type="GO" id="GO:0005856">
    <property type="term" value="C:cytoskeleton"/>
    <property type="evidence" value="ECO:0007669"/>
    <property type="project" value="UniProtKB-SubCell"/>
</dbReference>
<dbReference type="SMART" id="SM00252">
    <property type="entry name" value="SH2"/>
    <property type="match status" value="1"/>
</dbReference>
<evidence type="ECO:0000256" key="11">
    <source>
        <dbReference type="ARBA" id="ARBA00022999"/>
    </source>
</evidence>
<dbReference type="EMBL" id="KB514808">
    <property type="protein sequence ID" value="EMP40044.1"/>
    <property type="molecule type" value="Genomic_DNA"/>
</dbReference>
<evidence type="ECO:0000256" key="17">
    <source>
        <dbReference type="SAM" id="MobiDB-lite"/>
    </source>
</evidence>
<keyword evidence="10" id="KW-0391">Immunity</keyword>
<evidence type="ECO:0000256" key="6">
    <source>
        <dbReference type="ARBA" id="ARBA00012981"/>
    </source>
</evidence>
<dbReference type="STRING" id="8469.M7BS68"/>
<dbReference type="GO" id="GO:0016020">
    <property type="term" value="C:membrane"/>
    <property type="evidence" value="ECO:0007669"/>
    <property type="project" value="UniProtKB-SubCell"/>
</dbReference>
<comment type="similarity">
    <text evidence="5">Belongs to the inositol 1,4,5-trisphosphate 5-phosphatase family.</text>
</comment>
<dbReference type="Gene3D" id="3.30.505.10">
    <property type="entry name" value="SH2 domain"/>
    <property type="match status" value="1"/>
</dbReference>
<name>M7BS68_CHEMY</name>
<dbReference type="InterPro" id="IPR036860">
    <property type="entry name" value="SH2_dom_sf"/>
</dbReference>
<dbReference type="PROSITE" id="PS50001">
    <property type="entry name" value="SH2"/>
    <property type="match status" value="1"/>
</dbReference>
<evidence type="ECO:0000256" key="2">
    <source>
        <dbReference type="ARBA" id="ARBA00004170"/>
    </source>
</evidence>
<reference evidence="20" key="1">
    <citation type="journal article" date="2013" name="Nat. Genet.">
        <title>The draft genomes of soft-shell turtle and green sea turtle yield insights into the development and evolution of the turtle-specific body plan.</title>
        <authorList>
            <person name="Wang Z."/>
            <person name="Pascual-Anaya J."/>
            <person name="Zadissa A."/>
            <person name="Li W."/>
            <person name="Niimura Y."/>
            <person name="Huang Z."/>
            <person name="Li C."/>
            <person name="White S."/>
            <person name="Xiong Z."/>
            <person name="Fang D."/>
            <person name="Wang B."/>
            <person name="Ming Y."/>
            <person name="Chen Y."/>
            <person name="Zheng Y."/>
            <person name="Kuraku S."/>
            <person name="Pignatelli M."/>
            <person name="Herrero J."/>
            <person name="Beal K."/>
            <person name="Nozawa M."/>
            <person name="Li Q."/>
            <person name="Wang J."/>
            <person name="Zhang H."/>
            <person name="Yu L."/>
            <person name="Shigenobu S."/>
            <person name="Wang J."/>
            <person name="Liu J."/>
            <person name="Flicek P."/>
            <person name="Searle S."/>
            <person name="Wang J."/>
            <person name="Kuratani S."/>
            <person name="Yin Y."/>
            <person name="Aken B."/>
            <person name="Zhang G."/>
            <person name="Irie N."/>
        </authorList>
    </citation>
    <scope>NUCLEOTIDE SEQUENCE [LARGE SCALE GENOMIC DNA]</scope>
</reference>
<dbReference type="SUPFAM" id="SSF56219">
    <property type="entry name" value="DNase I-like"/>
    <property type="match status" value="1"/>
</dbReference>
<dbReference type="PANTHER" id="PTHR46051:SF2">
    <property type="entry name" value="PHOSPHATIDYLINOSITOL 3,4,5-TRISPHOSPHATE 5-PHOSPHATASE 2"/>
    <property type="match status" value="1"/>
</dbReference>
<keyword evidence="14" id="KW-0539">Nucleus</keyword>
<feature type="region of interest" description="Disordered" evidence="17">
    <location>
        <begin position="989"/>
        <end position="1013"/>
    </location>
</feature>
<comment type="subcellular location">
    <subcellularLocation>
        <location evidence="3">Cytoplasm</location>
        <location evidence="3">Cytoskeleton</location>
    </subcellularLocation>
    <subcellularLocation>
        <location evidence="4">Cytoplasm</location>
        <location evidence="4">Cytosol</location>
    </subcellularLocation>
    <subcellularLocation>
        <location evidence="2">Membrane</location>
        <topology evidence="2">Peripheral membrane protein</topology>
    </subcellularLocation>
    <subcellularLocation>
        <location evidence="1">Nucleus</location>
    </subcellularLocation>
</comment>
<evidence type="ECO:0000313" key="19">
    <source>
        <dbReference type="EMBL" id="EMP40044.1"/>
    </source>
</evidence>
<evidence type="ECO:0000256" key="8">
    <source>
        <dbReference type="ARBA" id="ARBA00022553"/>
    </source>
</evidence>
<keyword evidence="13" id="KW-0206">Cytoskeleton</keyword>
<dbReference type="InterPro" id="IPR000300">
    <property type="entry name" value="IPPc"/>
</dbReference>
<dbReference type="InterPro" id="IPR000980">
    <property type="entry name" value="SH2"/>
</dbReference>
<protein>
    <recommendedName>
        <fullName evidence="6">phosphatidylinositol-3,4,5-trisphosphate 5-phosphatase</fullName>
        <ecNumber evidence="6">3.1.3.86</ecNumber>
    </recommendedName>
</protein>
<dbReference type="GO" id="GO:0004445">
    <property type="term" value="F:inositol-polyphosphate 5-phosphatase activity"/>
    <property type="evidence" value="ECO:0007669"/>
    <property type="project" value="TreeGrafter"/>
</dbReference>
<dbReference type="CDD" id="cd10343">
    <property type="entry name" value="SH2_SHIP"/>
    <property type="match status" value="1"/>
</dbReference>
<feature type="region of interest" description="Disordered" evidence="17">
    <location>
        <begin position="1123"/>
        <end position="1142"/>
    </location>
</feature>
<keyword evidence="20" id="KW-1185">Reference proteome</keyword>
<dbReference type="AlphaFoldDB" id="M7BS68"/>
<sequence>MTAASWYHRDISRVVAEDLLAKAGKDGCFLVRDSESVSGAYALCLLFQRHVHTYRILPDEEGLLSVQTIQGIQAKCFRTLTDLIGAYQQPNNGLVIPLLYPVNRAREPVEEDSDGEDGRASHPPSLVPHSGIIAGSTSGWVTAQPNKAQISQQLQLRLQEQVHSSPASDFMGFMADYLSHHLQLDLEALRNGNLQLRHLSTALVTACRGLHSEIDFTLAGLETLAKVFDPPASPRSPVREQGLLASDPDLELLLSKIATVNHLLSSLEKKMSITSSVTLPLLRDSHEGQICVIASFLEQGIVICSQAITLDASMAKLTESLYGSPKHELFTLSPPLVLKTLQETVIKHKLALPSMAAVHPPAAKPMAVQSFEVKVGKTQRASLTVDVESGTMAITKRGCSSPEETISQDKILQLIKYQSMQSKVRLVYDRDQHRSLTRDFIFQNARKREAFCQLLQLMKIQHSNLDEPDLISVYVGTWNMGSAPPPRSMASWLTSRGLGQTQDETTAGIPHDIYVIGTQENSLGDREWVEFLRASLKTLMSIDFRVVALQCLWSIKIVVLVKPEHERRISHVNTSSVKTGIANTLGNKGAVGVSFLFNGTSFGFVNCHLASGSEKTHRRNQNYSDILRSLVLGDRRLSSFDLTLRFTHLFWFGDLNYRLDMEVQDILAHVNKKEFEALLAVDQLTLEREKNKVFLRFSEGDISFPPTYRYERGSRDSYVWQKFKTTGVRINVPSWCDRILWKSHPETHMLCNSYGCTDDIVTSDHSPVFATFEVGVTSQFVPRKVPGSSPESLACIEWDSVEVIVKTASRSKCYIEFHSYCLEGECCIAMRSMVGSLAQQFETFLFHRGEETGSMRGWMKVRVPKDRRSTRERLYEWISFETDETESDFPTLSKPALRAVRSRPLSLPDAAGSYTNPAYFIFEGVPNTWAQCPRLPEPPYSQASDRQADRYLDHSPCRRLQSLTGAQACSSSKEQLQRSPHYSVPETISCGHQLSPSQIGRHKRPKSAILTRHPQTSGDCSLTALHMAWCLSDVDTEPHKRGSCLDPSQPEGRKNLLRHTRSALEPPPQSCWEGAGSQRDTRRLNRAREFLSFSPLSRNITDQDLLDTGVLSTTHRKLIQAKLHESSPRSLQQGPSLKPNLS</sequence>
<dbReference type="PANTHER" id="PTHR46051">
    <property type="entry name" value="SH2 DOMAIN-CONTAINING PROTEIN"/>
    <property type="match status" value="1"/>
</dbReference>
<dbReference type="GO" id="GO:0046856">
    <property type="term" value="P:phosphatidylinositol dephosphorylation"/>
    <property type="evidence" value="ECO:0007669"/>
    <property type="project" value="InterPro"/>
</dbReference>
<dbReference type="PRINTS" id="PR00401">
    <property type="entry name" value="SH2DOMAIN"/>
</dbReference>
<evidence type="ECO:0000256" key="14">
    <source>
        <dbReference type="ARBA" id="ARBA00023242"/>
    </source>
</evidence>
<dbReference type="eggNOG" id="KOG0565">
    <property type="taxonomic scope" value="Eukaryota"/>
</dbReference>
<evidence type="ECO:0000256" key="9">
    <source>
        <dbReference type="ARBA" id="ARBA00022801"/>
    </source>
</evidence>
<dbReference type="InterPro" id="IPR057509">
    <property type="entry name" value="C2_SHIP1-2_2nd"/>
</dbReference>
<keyword evidence="7" id="KW-0963">Cytoplasm</keyword>
<dbReference type="Pfam" id="PF00017">
    <property type="entry name" value="SH2"/>
    <property type="match status" value="1"/>
</dbReference>
<dbReference type="Pfam" id="PF24150">
    <property type="entry name" value="C2_SHIP1-2_first"/>
    <property type="match status" value="1"/>
</dbReference>
<evidence type="ECO:0000313" key="20">
    <source>
        <dbReference type="Proteomes" id="UP000031443"/>
    </source>
</evidence>
<comment type="catalytic activity">
    <reaction evidence="15">
        <text>a 1,2-diacyl-sn-glycero-3-phospho-(1D-myo-inositol-3,4,5-trisphosphate) + H2O = a 1,2-diacyl-sn-glycero-3-phospho-(1D-myo-inositol-3,4-bisphosphate) + phosphate</text>
        <dbReference type="Rhea" id="RHEA:25528"/>
        <dbReference type="ChEBI" id="CHEBI:15377"/>
        <dbReference type="ChEBI" id="CHEBI:43474"/>
        <dbReference type="ChEBI" id="CHEBI:57658"/>
        <dbReference type="ChEBI" id="CHEBI:57836"/>
        <dbReference type="EC" id="3.1.3.86"/>
    </reaction>
    <physiologicalReaction direction="left-to-right" evidence="15">
        <dbReference type="Rhea" id="RHEA:25529"/>
    </physiologicalReaction>
</comment>
<dbReference type="GO" id="GO:0050776">
    <property type="term" value="P:regulation of immune response"/>
    <property type="evidence" value="ECO:0007669"/>
    <property type="project" value="TreeGrafter"/>
</dbReference>
<evidence type="ECO:0000256" key="4">
    <source>
        <dbReference type="ARBA" id="ARBA00004514"/>
    </source>
</evidence>
<evidence type="ECO:0000256" key="13">
    <source>
        <dbReference type="ARBA" id="ARBA00023212"/>
    </source>
</evidence>
<dbReference type="GO" id="GO:0043569">
    <property type="term" value="P:negative regulation of insulin-like growth factor receptor signaling pathway"/>
    <property type="evidence" value="ECO:0007669"/>
    <property type="project" value="TreeGrafter"/>
</dbReference>
<dbReference type="InterPro" id="IPR036691">
    <property type="entry name" value="Endo/exonu/phosph_ase_sf"/>
</dbReference>
<evidence type="ECO:0000256" key="3">
    <source>
        <dbReference type="ARBA" id="ARBA00004245"/>
    </source>
</evidence>
<evidence type="ECO:0000259" key="18">
    <source>
        <dbReference type="PROSITE" id="PS50001"/>
    </source>
</evidence>
<evidence type="ECO:0000256" key="5">
    <source>
        <dbReference type="ARBA" id="ARBA00008734"/>
    </source>
</evidence>
<evidence type="ECO:0000256" key="15">
    <source>
        <dbReference type="ARBA" id="ARBA00023377"/>
    </source>
</evidence>
<dbReference type="SUPFAM" id="SSF55550">
    <property type="entry name" value="SH2 domain"/>
    <property type="match status" value="1"/>
</dbReference>